<accession>A0A371I9P5</accession>
<dbReference type="Pfam" id="PF00642">
    <property type="entry name" value="zf-CCCH"/>
    <property type="match status" value="1"/>
</dbReference>
<sequence>MQVDEFPERPGESECISFKRTGDCKLKSECMFHHPKNRIARLPPSPPCLNDMGLPLRPLFPNNYDLWAVKMEVYLEALDLWEVVEEDYEVLPMPDNPTMAQIKNHKEKKT</sequence>
<gene>
    <name evidence="7" type="ORF">CR513_03532</name>
</gene>
<feature type="zinc finger region" description="C3H1-type" evidence="5">
    <location>
        <begin position="9"/>
        <end position="37"/>
    </location>
</feature>
<dbReference type="InterPro" id="IPR050974">
    <property type="entry name" value="Plant_ZF_CCCH"/>
</dbReference>
<keyword evidence="4" id="KW-0238">DNA-binding</keyword>
<comment type="caution">
    <text evidence="7">The sequence shown here is derived from an EMBL/GenBank/DDBJ whole genome shotgun (WGS) entry which is preliminary data.</text>
</comment>
<dbReference type="GO" id="GO:0003729">
    <property type="term" value="F:mRNA binding"/>
    <property type="evidence" value="ECO:0007669"/>
    <property type="project" value="TreeGrafter"/>
</dbReference>
<evidence type="ECO:0000256" key="1">
    <source>
        <dbReference type="ARBA" id="ARBA00022723"/>
    </source>
</evidence>
<keyword evidence="8" id="KW-1185">Reference proteome</keyword>
<dbReference type="EMBL" id="QJKJ01000587">
    <property type="protein sequence ID" value="RDY11758.1"/>
    <property type="molecule type" value="Genomic_DNA"/>
</dbReference>
<evidence type="ECO:0000256" key="5">
    <source>
        <dbReference type="PROSITE-ProRule" id="PRU00723"/>
    </source>
</evidence>
<dbReference type="InterPro" id="IPR025314">
    <property type="entry name" value="DUF4219"/>
</dbReference>
<dbReference type="InterPro" id="IPR036855">
    <property type="entry name" value="Znf_CCCH_sf"/>
</dbReference>
<evidence type="ECO:0000256" key="3">
    <source>
        <dbReference type="ARBA" id="ARBA00022833"/>
    </source>
</evidence>
<keyword evidence="2 5" id="KW-0863">Zinc-finger</keyword>
<dbReference type="InterPro" id="IPR000571">
    <property type="entry name" value="Znf_CCCH"/>
</dbReference>
<organism evidence="7 8">
    <name type="scientific">Mucuna pruriens</name>
    <name type="common">Velvet bean</name>
    <name type="synonym">Dolichos pruriens</name>
    <dbReference type="NCBI Taxonomy" id="157652"/>
    <lineage>
        <taxon>Eukaryota</taxon>
        <taxon>Viridiplantae</taxon>
        <taxon>Streptophyta</taxon>
        <taxon>Embryophyta</taxon>
        <taxon>Tracheophyta</taxon>
        <taxon>Spermatophyta</taxon>
        <taxon>Magnoliopsida</taxon>
        <taxon>eudicotyledons</taxon>
        <taxon>Gunneridae</taxon>
        <taxon>Pentapetalae</taxon>
        <taxon>rosids</taxon>
        <taxon>fabids</taxon>
        <taxon>Fabales</taxon>
        <taxon>Fabaceae</taxon>
        <taxon>Papilionoideae</taxon>
        <taxon>50 kb inversion clade</taxon>
        <taxon>NPAAA clade</taxon>
        <taxon>indigoferoid/millettioid clade</taxon>
        <taxon>Phaseoleae</taxon>
        <taxon>Mucuna</taxon>
    </lineage>
</organism>
<dbReference type="OrthoDB" id="1931687at2759"/>
<feature type="domain" description="C3H1-type" evidence="6">
    <location>
        <begin position="9"/>
        <end position="37"/>
    </location>
</feature>
<dbReference type="PROSITE" id="PS50103">
    <property type="entry name" value="ZF_C3H1"/>
    <property type="match status" value="1"/>
</dbReference>
<keyword evidence="3 5" id="KW-0862">Zinc</keyword>
<dbReference type="Proteomes" id="UP000257109">
    <property type="component" value="Unassembled WGS sequence"/>
</dbReference>
<protein>
    <submittedName>
        <fullName evidence="7">Zinc finger CCCH domain-containing protein 43</fullName>
    </submittedName>
</protein>
<keyword evidence="1 5" id="KW-0479">Metal-binding</keyword>
<proteinExistence type="predicted"/>
<dbReference type="GO" id="GO:0008270">
    <property type="term" value="F:zinc ion binding"/>
    <property type="evidence" value="ECO:0007669"/>
    <property type="project" value="UniProtKB-KW"/>
</dbReference>
<evidence type="ECO:0000313" key="7">
    <source>
        <dbReference type="EMBL" id="RDY11758.1"/>
    </source>
</evidence>
<dbReference type="AlphaFoldDB" id="A0A371I9P5"/>
<evidence type="ECO:0000256" key="2">
    <source>
        <dbReference type="ARBA" id="ARBA00022771"/>
    </source>
</evidence>
<dbReference type="GO" id="GO:0003677">
    <property type="term" value="F:DNA binding"/>
    <property type="evidence" value="ECO:0007669"/>
    <property type="project" value="UniProtKB-KW"/>
</dbReference>
<evidence type="ECO:0000313" key="8">
    <source>
        <dbReference type="Proteomes" id="UP000257109"/>
    </source>
</evidence>
<dbReference type="STRING" id="157652.A0A371I9P5"/>
<dbReference type="PANTHER" id="PTHR12506">
    <property type="entry name" value="PROTEIN PHOSPHATASE RELATED"/>
    <property type="match status" value="1"/>
</dbReference>
<evidence type="ECO:0000259" key="6">
    <source>
        <dbReference type="PROSITE" id="PS50103"/>
    </source>
</evidence>
<name>A0A371I9P5_MUCPR</name>
<dbReference type="SUPFAM" id="SSF90229">
    <property type="entry name" value="CCCH zinc finger"/>
    <property type="match status" value="1"/>
</dbReference>
<dbReference type="Pfam" id="PF13961">
    <property type="entry name" value="DUF4219"/>
    <property type="match status" value="1"/>
</dbReference>
<reference evidence="7" key="1">
    <citation type="submission" date="2018-05" db="EMBL/GenBank/DDBJ databases">
        <title>Draft genome of Mucuna pruriens seed.</title>
        <authorList>
            <person name="Nnadi N.E."/>
            <person name="Vos R."/>
            <person name="Hasami M.H."/>
            <person name="Devisetty U.K."/>
            <person name="Aguiy J.C."/>
        </authorList>
    </citation>
    <scope>NUCLEOTIDE SEQUENCE [LARGE SCALE GENOMIC DNA]</scope>
    <source>
        <strain evidence="7">JCA_2017</strain>
    </source>
</reference>
<dbReference type="PANTHER" id="PTHR12506:SF20">
    <property type="entry name" value="ZINC FINGER CCCH DOMAIN-CONTAINING PROTEIN 67"/>
    <property type="match status" value="1"/>
</dbReference>
<feature type="non-terminal residue" evidence="7">
    <location>
        <position position="1"/>
    </location>
</feature>
<evidence type="ECO:0000256" key="4">
    <source>
        <dbReference type="ARBA" id="ARBA00023125"/>
    </source>
</evidence>